<comment type="similarity">
    <text evidence="3">Belongs to the peptidase M28 family.</text>
</comment>
<protein>
    <recommendedName>
        <fullName evidence="4">Vacuolar membrane protease</fullName>
    </recommendedName>
    <alternativeName>
        <fullName evidence="8">FXNA-related family protease 1</fullName>
    </alternativeName>
</protein>
<keyword evidence="12" id="KW-1185">Reference proteome</keyword>
<dbReference type="Proteomes" id="UP001257659">
    <property type="component" value="Unassembled WGS sequence"/>
</dbReference>
<dbReference type="PANTHER" id="PTHR12147">
    <property type="entry name" value="METALLOPEPTIDASE M28 FAMILY MEMBER"/>
    <property type="match status" value="1"/>
</dbReference>
<comment type="function">
    <text evidence="1">May be involved in vacuolar sorting and osmoregulation.</text>
</comment>
<gene>
    <name evidence="11" type="ORF">GGR31_000126</name>
</gene>
<feature type="transmembrane region" description="Helical" evidence="9">
    <location>
        <begin position="537"/>
        <end position="556"/>
    </location>
</feature>
<feature type="transmembrane region" description="Helical" evidence="9">
    <location>
        <begin position="482"/>
        <end position="503"/>
    </location>
</feature>
<evidence type="ECO:0000256" key="5">
    <source>
        <dbReference type="ARBA" id="ARBA00022554"/>
    </source>
</evidence>
<evidence type="ECO:0000256" key="3">
    <source>
        <dbReference type="ARBA" id="ARBA00010918"/>
    </source>
</evidence>
<keyword evidence="9" id="KW-0812">Transmembrane</keyword>
<evidence type="ECO:0000256" key="1">
    <source>
        <dbReference type="ARBA" id="ARBA00003273"/>
    </source>
</evidence>
<evidence type="ECO:0000313" key="11">
    <source>
        <dbReference type="EMBL" id="MDR6299510.1"/>
    </source>
</evidence>
<evidence type="ECO:0000256" key="4">
    <source>
        <dbReference type="ARBA" id="ARBA00017435"/>
    </source>
</evidence>
<keyword evidence="7" id="KW-0325">Glycoprotein</keyword>
<evidence type="ECO:0000313" key="12">
    <source>
        <dbReference type="Proteomes" id="UP001257659"/>
    </source>
</evidence>
<evidence type="ECO:0000256" key="8">
    <source>
        <dbReference type="ARBA" id="ARBA00031512"/>
    </source>
</evidence>
<dbReference type="SUPFAM" id="SSF53187">
    <property type="entry name" value="Zn-dependent exopeptidases"/>
    <property type="match status" value="1"/>
</dbReference>
<keyword evidence="6 9" id="KW-1133">Transmembrane helix</keyword>
<evidence type="ECO:0000256" key="6">
    <source>
        <dbReference type="ARBA" id="ARBA00022989"/>
    </source>
</evidence>
<keyword evidence="9" id="KW-0472">Membrane</keyword>
<feature type="transmembrane region" description="Helical" evidence="9">
    <location>
        <begin position="509"/>
        <end position="530"/>
    </location>
</feature>
<evidence type="ECO:0000256" key="2">
    <source>
        <dbReference type="ARBA" id="ARBA00004128"/>
    </source>
</evidence>
<feature type="transmembrane region" description="Helical" evidence="9">
    <location>
        <begin position="406"/>
        <end position="423"/>
    </location>
</feature>
<comment type="caution">
    <text evidence="11">The sequence shown here is derived from an EMBL/GenBank/DDBJ whole genome shotgun (WGS) entry which is preliminary data.</text>
</comment>
<sequence>MRNFIIKSGVLAAIALLVYISFNSIMPQVNNYQESLPSGFSMEKAFLHVQNISQKPHSVGTAEHSKVRNYIVKELQELGLQVQTQKGYHLSKEGTFTAPENIITKIEGSKPKPKSDLLILTHYDSAVHSSPGASDAASGVATILESLRVFLGNNTSHKNNIIICFTDAEEIGLNGAGLFVAEHPWAENIGLVLNFEARGSGGPSNTILETNSGNTKLIKAFAEANPRFPNATSLMYSVYKKLPNDTDATVFREEKDIPSFFFAFIDDHFDYHTANDTPENLDANSLAHQATYLTALLPYFGNKHLTTLASVEESVYFNFPLLDLVHYPFSWIFPMLILAWIFFIGLIIYGFRKRRLTLKDSLKSFLPFLGSLIISGIIAFFSWSILKNLYPEYQENLNGFTYNGHFYIGTFVFLSLAITFLFYGKKVEKERLPNLLIAPLFIWLLINTGIAIALKGAAYFIIPLFFIMIGFFLMIKKVNAWFGIQLIFAIPAIFIFSPLIQFFPVGLGLKMLVISAVFTVLLVGLLLPIFAFYKRKYLLSIFCFLFSGLFFILAHTNASFSEENPKPNSLLYVLDVDKQTATWNTYDHQLDEWTKEFISAEDSTSTKAIFHSKYGNQFTYSAKAPVEAIPAADYFVELDSTVVEKNRFTIKILPLRTINRLEIFADKNYNFSNLSVNGKTPLPLDKEKQHYFYENRTNNKLLTYYAVDRDTLRLSFFVDKNTFPVLKIYEASNNLLENEWIDIPKRSKAMMPKPFVLNDAIITKQTIDTKKELK</sequence>
<comment type="subcellular location">
    <subcellularLocation>
        <location evidence="2">Vacuole membrane</location>
        <topology evidence="2">Multi-pass membrane protein</topology>
    </subcellularLocation>
</comment>
<evidence type="ECO:0000256" key="7">
    <source>
        <dbReference type="ARBA" id="ARBA00023180"/>
    </source>
</evidence>
<feature type="transmembrane region" description="Helical" evidence="9">
    <location>
        <begin position="435"/>
        <end position="452"/>
    </location>
</feature>
<evidence type="ECO:0000256" key="9">
    <source>
        <dbReference type="SAM" id="Phobius"/>
    </source>
</evidence>
<dbReference type="PANTHER" id="PTHR12147:SF58">
    <property type="entry name" value="VACUOLAR MEMBRANE PROTEASE"/>
    <property type="match status" value="1"/>
</dbReference>
<feature type="transmembrane region" description="Helical" evidence="9">
    <location>
        <begin position="458"/>
        <end position="475"/>
    </location>
</feature>
<proteinExistence type="inferred from homology"/>
<dbReference type="EMBL" id="JAVDQA010000001">
    <property type="protein sequence ID" value="MDR6299510.1"/>
    <property type="molecule type" value="Genomic_DNA"/>
</dbReference>
<feature type="domain" description="Peptidase M28" evidence="10">
    <location>
        <begin position="101"/>
        <end position="293"/>
    </location>
</feature>
<dbReference type="RefSeq" id="WP_309726261.1">
    <property type="nucleotide sequence ID" value="NZ_JAVDQA010000001.1"/>
</dbReference>
<dbReference type="Pfam" id="PF04389">
    <property type="entry name" value="Peptidase_M28"/>
    <property type="match status" value="1"/>
</dbReference>
<dbReference type="Gene3D" id="3.40.630.10">
    <property type="entry name" value="Zn peptidases"/>
    <property type="match status" value="1"/>
</dbReference>
<dbReference type="InterPro" id="IPR007484">
    <property type="entry name" value="Peptidase_M28"/>
</dbReference>
<feature type="transmembrane region" description="Helical" evidence="9">
    <location>
        <begin position="364"/>
        <end position="386"/>
    </location>
</feature>
<evidence type="ECO:0000259" key="10">
    <source>
        <dbReference type="Pfam" id="PF04389"/>
    </source>
</evidence>
<accession>A0ABU1K1M3</accession>
<organism evidence="11 12">
    <name type="scientific">Mesonia maritima</name>
    <dbReference type="NCBI Taxonomy" id="1793873"/>
    <lineage>
        <taxon>Bacteria</taxon>
        <taxon>Pseudomonadati</taxon>
        <taxon>Bacteroidota</taxon>
        <taxon>Flavobacteriia</taxon>
        <taxon>Flavobacteriales</taxon>
        <taxon>Flavobacteriaceae</taxon>
        <taxon>Mesonia</taxon>
    </lineage>
</organism>
<feature type="transmembrane region" description="Helical" evidence="9">
    <location>
        <begin position="331"/>
        <end position="352"/>
    </location>
</feature>
<name>A0ABU1K1M3_9FLAO</name>
<keyword evidence="5" id="KW-0926">Vacuole</keyword>
<dbReference type="InterPro" id="IPR045175">
    <property type="entry name" value="M28_fam"/>
</dbReference>
<reference evidence="11 12" key="1">
    <citation type="submission" date="2023-07" db="EMBL/GenBank/DDBJ databases">
        <title>Genomic Encyclopedia of Type Strains, Phase IV (KMG-IV): sequencing the most valuable type-strain genomes for metagenomic binning, comparative biology and taxonomic classification.</title>
        <authorList>
            <person name="Goeker M."/>
        </authorList>
    </citation>
    <scope>NUCLEOTIDE SEQUENCE [LARGE SCALE GENOMIC DNA]</scope>
    <source>
        <strain evidence="11 12">DSM 102814</strain>
    </source>
</reference>